<protein>
    <submittedName>
        <fullName evidence="5">Branched-chain amino acid transport system ATP-binding protein</fullName>
    </submittedName>
</protein>
<dbReference type="InterPro" id="IPR032823">
    <property type="entry name" value="BCA_ABC_TP_C"/>
</dbReference>
<dbReference type="Gene3D" id="3.40.50.300">
    <property type="entry name" value="P-loop containing nucleotide triphosphate hydrolases"/>
    <property type="match status" value="1"/>
</dbReference>
<dbReference type="CDD" id="cd03219">
    <property type="entry name" value="ABC_Mj1267_LivG_branched"/>
    <property type="match status" value="1"/>
</dbReference>
<dbReference type="InterPro" id="IPR051120">
    <property type="entry name" value="ABC_AA/LPS_Transport"/>
</dbReference>
<evidence type="ECO:0000313" key="5">
    <source>
        <dbReference type="EMBL" id="CUX03015.1"/>
    </source>
</evidence>
<dbReference type="PANTHER" id="PTHR45772:SF3">
    <property type="entry name" value="ABC TRANSPORTER ATP-BINDING PROTEIN"/>
    <property type="match status" value="1"/>
</dbReference>
<evidence type="ECO:0000256" key="2">
    <source>
        <dbReference type="ARBA" id="ARBA00022741"/>
    </source>
</evidence>
<dbReference type="GO" id="GO:0005524">
    <property type="term" value="F:ATP binding"/>
    <property type="evidence" value="ECO:0007669"/>
    <property type="project" value="UniProtKB-KW"/>
</dbReference>
<evidence type="ECO:0000256" key="1">
    <source>
        <dbReference type="ARBA" id="ARBA00022448"/>
    </source>
</evidence>
<dbReference type="InterPro" id="IPR003439">
    <property type="entry name" value="ABC_transporter-like_ATP-bd"/>
</dbReference>
<keyword evidence="6" id="KW-1185">Reference proteome</keyword>
<feature type="domain" description="ABC transporter" evidence="4">
    <location>
        <begin position="7"/>
        <end position="248"/>
    </location>
</feature>
<comment type="caution">
    <text evidence="5">The sequence shown here is derived from an EMBL/GenBank/DDBJ whole genome shotgun (WGS) entry which is preliminary data.</text>
</comment>
<dbReference type="PANTHER" id="PTHR45772">
    <property type="entry name" value="CONSERVED COMPONENT OF ABC TRANSPORTER FOR NATURAL AMINO ACIDS-RELATED"/>
    <property type="match status" value="1"/>
</dbReference>
<keyword evidence="2" id="KW-0547">Nucleotide-binding</keyword>
<dbReference type="RefSeq" id="WP_072493475.1">
    <property type="nucleotide sequence ID" value="NZ_LT009720.1"/>
</dbReference>
<reference evidence="5 6" key="1">
    <citation type="submission" date="2016-01" db="EMBL/GenBank/DDBJ databases">
        <authorList>
            <person name="Regsiter A."/>
            <person name="william w."/>
        </authorList>
    </citation>
    <scope>NUCLEOTIDE SEQUENCE [LARGE SCALE GENOMIC DNA]</scope>
    <source>
        <strain evidence="5 6">CFBP 5494</strain>
    </source>
</reference>
<dbReference type="GO" id="GO:0016887">
    <property type="term" value="F:ATP hydrolysis activity"/>
    <property type="evidence" value="ECO:0007669"/>
    <property type="project" value="InterPro"/>
</dbReference>
<evidence type="ECO:0000313" key="6">
    <source>
        <dbReference type="Proteomes" id="UP000191933"/>
    </source>
</evidence>
<dbReference type="InterPro" id="IPR027417">
    <property type="entry name" value="P-loop_NTPase"/>
</dbReference>
<accession>A0A9W5B784</accession>
<dbReference type="AlphaFoldDB" id="A0A9W5B784"/>
<dbReference type="Pfam" id="PF12399">
    <property type="entry name" value="BCA_ABC_TP_C"/>
    <property type="match status" value="1"/>
</dbReference>
<proteinExistence type="predicted"/>
<dbReference type="Proteomes" id="UP000191933">
    <property type="component" value="Unassembled WGS sequence"/>
</dbReference>
<evidence type="ECO:0000259" key="4">
    <source>
        <dbReference type="PROSITE" id="PS50893"/>
    </source>
</evidence>
<name>A0A9W5B784_9HYPH</name>
<organism evidence="5 6">
    <name type="scientific">Agrobacterium genomosp. 2 str. CFBP 5494</name>
    <dbReference type="NCBI Taxonomy" id="1183436"/>
    <lineage>
        <taxon>Bacteria</taxon>
        <taxon>Pseudomonadati</taxon>
        <taxon>Pseudomonadota</taxon>
        <taxon>Alphaproteobacteria</taxon>
        <taxon>Hyphomicrobiales</taxon>
        <taxon>Rhizobiaceae</taxon>
        <taxon>Rhizobium/Agrobacterium group</taxon>
        <taxon>Agrobacterium</taxon>
        <taxon>Agrobacterium tumefaciens complex</taxon>
    </lineage>
</organism>
<dbReference type="GO" id="GO:0005886">
    <property type="term" value="C:plasma membrane"/>
    <property type="evidence" value="ECO:0007669"/>
    <property type="project" value="TreeGrafter"/>
</dbReference>
<dbReference type="EMBL" id="FBVY01000046">
    <property type="protein sequence ID" value="CUX03015.1"/>
    <property type="molecule type" value="Genomic_DNA"/>
</dbReference>
<dbReference type="FunFam" id="3.40.50.300:FF:000421">
    <property type="entry name" value="Branched-chain amino acid ABC transporter ATP-binding protein"/>
    <property type="match status" value="1"/>
</dbReference>
<dbReference type="Pfam" id="PF00005">
    <property type="entry name" value="ABC_tran"/>
    <property type="match status" value="1"/>
</dbReference>
<dbReference type="PROSITE" id="PS50893">
    <property type="entry name" value="ABC_TRANSPORTER_2"/>
    <property type="match status" value="1"/>
</dbReference>
<dbReference type="SUPFAM" id="SSF52540">
    <property type="entry name" value="P-loop containing nucleoside triphosphate hydrolases"/>
    <property type="match status" value="1"/>
</dbReference>
<dbReference type="SMART" id="SM00382">
    <property type="entry name" value="AAA"/>
    <property type="match status" value="1"/>
</dbReference>
<gene>
    <name evidence="5" type="ORF">AGR2A_pa80014</name>
</gene>
<sequence length="251" mass="27152">MADDAILRAENLRMEFRGFHAVDSVNIAIKRGSIHALIGPNGAGKTTCFNLLTKFLTPTEGTIVFDGEDVTSKSPSAIARLGMIRSFQISAVFPTMTVTENIVVALQRGRGQSLDFWRSDAVLRSLVPRAMALAEEVGLERFASTPAGELSYGRKRALEIATTLALDPKLMLLDEPMAGMAVEDIDRIVELIRRVAVGRTVLMVEHNLKVVSTLSDKITVLARGKVLAEGNYASVSSDPRVLEAYLGASHG</sequence>
<dbReference type="InterPro" id="IPR003593">
    <property type="entry name" value="AAA+_ATPase"/>
</dbReference>
<keyword evidence="1" id="KW-0813">Transport</keyword>
<evidence type="ECO:0000256" key="3">
    <source>
        <dbReference type="ARBA" id="ARBA00022840"/>
    </source>
</evidence>
<keyword evidence="3 5" id="KW-0067">ATP-binding</keyword>